<keyword evidence="2" id="KW-1185">Reference proteome</keyword>
<dbReference type="Proteomes" id="UP000050761">
    <property type="component" value="Unassembled WGS sequence"/>
</dbReference>
<name>A0A183GAW2_HELPZ</name>
<evidence type="ECO:0000313" key="1">
    <source>
        <dbReference type="EMBL" id="VDP14316.1"/>
    </source>
</evidence>
<sequence length="232" mass="26040">MQNAVYVVLHDKGIARCTLEDPSCFLLPNSDSLNPIRAVAVDSINGFLYFLGADHQVYRSELLPFEKVENYQLSTIVPFSDIPSASAIEVDREKFQLLAALKNGTILAKNLISGKVTSKRSGEFHAVKRLLIEKDRLFWWREKCGDTPLDEMCFYSEDNQKDAGDAHFSRYLYSGKIVDFAVLREMALPPTLTPPEKIGLIMSDTKAKVSWIPPVNLPFQGSISPLLALLFK</sequence>
<reference evidence="1 2" key="1">
    <citation type="submission" date="2018-11" db="EMBL/GenBank/DDBJ databases">
        <authorList>
            <consortium name="Pathogen Informatics"/>
        </authorList>
    </citation>
    <scope>NUCLEOTIDE SEQUENCE [LARGE SCALE GENOMIC DNA]</scope>
</reference>
<protein>
    <submittedName>
        <fullName evidence="3">Fibronectin type-III domain-containing protein</fullName>
    </submittedName>
</protein>
<organism evidence="2 3">
    <name type="scientific">Heligmosomoides polygyrus</name>
    <name type="common">Parasitic roundworm</name>
    <dbReference type="NCBI Taxonomy" id="6339"/>
    <lineage>
        <taxon>Eukaryota</taxon>
        <taxon>Metazoa</taxon>
        <taxon>Ecdysozoa</taxon>
        <taxon>Nematoda</taxon>
        <taxon>Chromadorea</taxon>
        <taxon>Rhabditida</taxon>
        <taxon>Rhabditina</taxon>
        <taxon>Rhabditomorpha</taxon>
        <taxon>Strongyloidea</taxon>
        <taxon>Heligmosomidae</taxon>
        <taxon>Heligmosomoides</taxon>
    </lineage>
</organism>
<accession>A0A183GAW2</accession>
<dbReference type="AlphaFoldDB" id="A0A183GAW2"/>
<dbReference type="EMBL" id="UZAH01031194">
    <property type="protein sequence ID" value="VDP14316.1"/>
    <property type="molecule type" value="Genomic_DNA"/>
</dbReference>
<evidence type="ECO:0000313" key="2">
    <source>
        <dbReference type="Proteomes" id="UP000050761"/>
    </source>
</evidence>
<accession>A0A3P8F3L8</accession>
<gene>
    <name evidence="1" type="ORF">HPBE_LOCUS19190</name>
</gene>
<reference evidence="3" key="2">
    <citation type="submission" date="2019-09" db="UniProtKB">
        <authorList>
            <consortium name="WormBaseParasite"/>
        </authorList>
    </citation>
    <scope>IDENTIFICATION</scope>
</reference>
<dbReference type="SUPFAM" id="SSF63825">
    <property type="entry name" value="YWTD domain"/>
    <property type="match status" value="1"/>
</dbReference>
<proteinExistence type="predicted"/>
<dbReference type="WBParaSite" id="HPBE_0001919101-mRNA-1">
    <property type="protein sequence ID" value="HPBE_0001919101-mRNA-1"/>
    <property type="gene ID" value="HPBE_0001919101"/>
</dbReference>
<dbReference type="OrthoDB" id="5837903at2759"/>
<evidence type="ECO:0000313" key="3">
    <source>
        <dbReference type="WBParaSite" id="HPBE_0001919101-mRNA-1"/>
    </source>
</evidence>